<protein>
    <submittedName>
        <fullName evidence="3">Alkaline phosphatase D family protein</fullName>
    </submittedName>
</protein>
<dbReference type="Pfam" id="PF16655">
    <property type="entry name" value="PhoD_N"/>
    <property type="match status" value="1"/>
</dbReference>
<evidence type="ECO:0000259" key="2">
    <source>
        <dbReference type="Pfam" id="PF16655"/>
    </source>
</evidence>
<sequence>MSITGDWDRRISRRTLLRTGGTLAAGVVLAPALARATSWSAGGDPFSLGIASGDPTPDGVVLWTRLAPAPLTVDGGMGTQRCAVQYEVALDEQFKFPVRRGTEYAVAEWAHSVHVDVRGLLPAREYFYRFKWGAHVSPVGRTRTAPPPFFANRELKFAFVSCQNWANGYFNAYEDIVARDPEFVVHLGDYIYENYGGVAPFQQPLPAVELMTLSDYRIRHAQTKTDPDLQAAHAALPFLVTWDDHEVDNAYANLENESGQSVDVFRARRAAAYKAYYEHMPLRGSSMPSGPDMDLYRRFHWGRLATVNMIDGRQYRSGDVSGGTRRRHGYTDAEIDPSRTMLGGAQMAWLLEELSSSQAGWNVLANNKAFAPVDRNTAIDRVAFNNPTTWDGYVADRQRILDAIAARRGLNAVVITGDTHSNYVRNVPPNFNSLDGAPVATEFLGTSVSTGGDKEEPVIQWQDDSHNPHQLLRNNNRGYVECVLTPQLWATNFRIVPSVETRVHGQGSTLTSFVVESGRGGAARA</sequence>
<reference evidence="3" key="1">
    <citation type="submission" date="2022-10" db="EMBL/GenBank/DDBJ databases">
        <title>The WGS of Solirubrobacter sp. CPCC 204708.</title>
        <authorList>
            <person name="Jiang Z."/>
        </authorList>
    </citation>
    <scope>NUCLEOTIDE SEQUENCE</scope>
    <source>
        <strain evidence="3">CPCC 204708</strain>
    </source>
</reference>
<dbReference type="PROSITE" id="PS51318">
    <property type="entry name" value="TAT"/>
    <property type="match status" value="1"/>
</dbReference>
<dbReference type="InterPro" id="IPR006311">
    <property type="entry name" value="TAT_signal"/>
</dbReference>
<dbReference type="Gene3D" id="3.60.21.70">
    <property type="entry name" value="PhoD-like phosphatase"/>
    <property type="match status" value="1"/>
</dbReference>
<dbReference type="Proteomes" id="UP001147700">
    <property type="component" value="Unassembled WGS sequence"/>
</dbReference>
<feature type="domain" description="PhoD-like phosphatase metallophosphatase" evidence="1">
    <location>
        <begin position="157"/>
        <end position="493"/>
    </location>
</feature>
<accession>A0ABT4RKA8</accession>
<dbReference type="PANTHER" id="PTHR43606">
    <property type="entry name" value="PHOSPHATASE, PUTATIVE (AFU_ORTHOLOGUE AFUA_6G08710)-RELATED"/>
    <property type="match status" value="1"/>
</dbReference>
<evidence type="ECO:0000313" key="4">
    <source>
        <dbReference type="Proteomes" id="UP001147700"/>
    </source>
</evidence>
<evidence type="ECO:0000313" key="3">
    <source>
        <dbReference type="EMBL" id="MDA0138715.1"/>
    </source>
</evidence>
<dbReference type="PANTHER" id="PTHR43606:SF2">
    <property type="entry name" value="ALKALINE PHOSPHATASE FAMILY PROTEIN (AFU_ORTHOLOGUE AFUA_5G03860)"/>
    <property type="match status" value="1"/>
</dbReference>
<proteinExistence type="predicted"/>
<dbReference type="CDD" id="cd07389">
    <property type="entry name" value="MPP_PhoD"/>
    <property type="match status" value="1"/>
</dbReference>
<dbReference type="EMBL" id="JAPCID010000018">
    <property type="protein sequence ID" value="MDA0138715.1"/>
    <property type="molecule type" value="Genomic_DNA"/>
</dbReference>
<dbReference type="Pfam" id="PF09423">
    <property type="entry name" value="PhoD"/>
    <property type="match status" value="1"/>
</dbReference>
<organism evidence="3 4">
    <name type="scientific">Solirubrobacter deserti</name>
    <dbReference type="NCBI Taxonomy" id="2282478"/>
    <lineage>
        <taxon>Bacteria</taxon>
        <taxon>Bacillati</taxon>
        <taxon>Actinomycetota</taxon>
        <taxon>Thermoleophilia</taxon>
        <taxon>Solirubrobacterales</taxon>
        <taxon>Solirubrobacteraceae</taxon>
        <taxon>Solirubrobacter</taxon>
    </lineage>
</organism>
<dbReference type="InterPro" id="IPR038607">
    <property type="entry name" value="PhoD-like_sf"/>
</dbReference>
<gene>
    <name evidence="3" type="ORF">OJ962_14520</name>
</gene>
<dbReference type="RefSeq" id="WP_202957422.1">
    <property type="nucleotide sequence ID" value="NZ_JAPCID010000018.1"/>
</dbReference>
<dbReference type="InterPro" id="IPR029052">
    <property type="entry name" value="Metallo-depent_PP-like"/>
</dbReference>
<keyword evidence="4" id="KW-1185">Reference proteome</keyword>
<comment type="caution">
    <text evidence="3">The sequence shown here is derived from an EMBL/GenBank/DDBJ whole genome shotgun (WGS) entry which is preliminary data.</text>
</comment>
<dbReference type="InterPro" id="IPR032093">
    <property type="entry name" value="PhoD_N"/>
</dbReference>
<feature type="domain" description="Phospholipase D N-terminal" evidence="2">
    <location>
        <begin position="48"/>
        <end position="144"/>
    </location>
</feature>
<dbReference type="SUPFAM" id="SSF56300">
    <property type="entry name" value="Metallo-dependent phosphatases"/>
    <property type="match status" value="1"/>
</dbReference>
<name>A0ABT4RKA8_9ACTN</name>
<dbReference type="Gene3D" id="2.60.40.380">
    <property type="entry name" value="Purple acid phosphatase-like, N-terminal"/>
    <property type="match status" value="1"/>
</dbReference>
<dbReference type="InterPro" id="IPR052900">
    <property type="entry name" value="Phospholipid_Metab_Enz"/>
</dbReference>
<evidence type="ECO:0000259" key="1">
    <source>
        <dbReference type="Pfam" id="PF09423"/>
    </source>
</evidence>
<dbReference type="InterPro" id="IPR018946">
    <property type="entry name" value="PhoD-like_MPP"/>
</dbReference>